<feature type="transmembrane region" description="Helical" evidence="1">
    <location>
        <begin position="7"/>
        <end position="32"/>
    </location>
</feature>
<proteinExistence type="predicted"/>
<evidence type="ECO:0000313" key="3">
    <source>
        <dbReference type="Proteomes" id="UP000035154"/>
    </source>
</evidence>
<dbReference type="Proteomes" id="UP000035154">
    <property type="component" value="Unassembled WGS sequence"/>
</dbReference>
<name>A0A0G9KTY9_9BACT</name>
<reference evidence="2 3" key="1">
    <citation type="submission" date="2014-01" db="EMBL/GenBank/DDBJ databases">
        <title>Development of a Comparative Genomic Fingerprinting Assay for High Resolution Genotyping of Arcobacter butzleri.</title>
        <authorList>
            <person name="Webb A.L."/>
            <person name="Inglis G.D."/>
            <person name="Kruczkiewicz P."/>
            <person name="Selinger L.B."/>
            <person name="Taboada E.N."/>
        </authorList>
    </citation>
    <scope>NUCLEOTIDE SEQUENCE [LARGE SCALE GENOMIC DNA]</scope>
    <source>
        <strain evidence="2 3">L355</strain>
    </source>
</reference>
<gene>
    <name evidence="2" type="ORF">AF80_07275</name>
</gene>
<feature type="transmembrane region" description="Helical" evidence="1">
    <location>
        <begin position="68"/>
        <end position="87"/>
    </location>
</feature>
<keyword evidence="1" id="KW-0472">Membrane</keyword>
<keyword evidence="1" id="KW-1133">Transmembrane helix</keyword>
<dbReference type="AlphaFoldDB" id="A0A0G9KTY9"/>
<sequence>MKNMDMFFRVLAATFGTYFLASAITTFILVVLEVNPNIQEIVEAFKIEFLIGIAVILWVFYTKNIAKALIYIVVLTFLFFALSFYLLKGGVL</sequence>
<dbReference type="RefSeq" id="WP_046998423.1">
    <property type="nucleotide sequence ID" value="NZ_JAIW01000050.1"/>
</dbReference>
<evidence type="ECO:0000256" key="1">
    <source>
        <dbReference type="SAM" id="Phobius"/>
    </source>
</evidence>
<protein>
    <submittedName>
        <fullName evidence="2">Uncharacterized protein</fullName>
    </submittedName>
</protein>
<organism evidence="2 3">
    <name type="scientific">Aliarcobacter butzleri L355</name>
    <dbReference type="NCBI Taxonomy" id="1447263"/>
    <lineage>
        <taxon>Bacteria</taxon>
        <taxon>Pseudomonadati</taxon>
        <taxon>Campylobacterota</taxon>
        <taxon>Epsilonproteobacteria</taxon>
        <taxon>Campylobacterales</taxon>
        <taxon>Arcobacteraceae</taxon>
        <taxon>Aliarcobacter</taxon>
    </lineage>
</organism>
<feature type="transmembrane region" description="Helical" evidence="1">
    <location>
        <begin position="44"/>
        <end position="61"/>
    </location>
</feature>
<evidence type="ECO:0000313" key="2">
    <source>
        <dbReference type="EMBL" id="KLE09200.1"/>
    </source>
</evidence>
<accession>A0A0G9KTY9</accession>
<dbReference type="EMBL" id="JAIW01000050">
    <property type="protein sequence ID" value="KLE09200.1"/>
    <property type="molecule type" value="Genomic_DNA"/>
</dbReference>
<comment type="caution">
    <text evidence="2">The sequence shown here is derived from an EMBL/GenBank/DDBJ whole genome shotgun (WGS) entry which is preliminary data.</text>
</comment>
<dbReference type="PATRIC" id="fig|1447263.3.peg.1422"/>
<keyword evidence="1" id="KW-0812">Transmembrane</keyword>